<dbReference type="EMBL" id="JADLQX010000083">
    <property type="protein sequence ID" value="MBF6302944.1"/>
    <property type="molecule type" value="Genomic_DNA"/>
</dbReference>
<name>A0ABS0D2C1_9NOCA</name>
<evidence type="ECO:0000313" key="1">
    <source>
        <dbReference type="EMBL" id="MBF6302944.1"/>
    </source>
</evidence>
<evidence type="ECO:0000313" key="2">
    <source>
        <dbReference type="Proteomes" id="UP000702209"/>
    </source>
</evidence>
<reference evidence="1 2" key="1">
    <citation type="submission" date="2020-10" db="EMBL/GenBank/DDBJ databases">
        <title>Identification of Nocardia species via Next-generation sequencing and recognition of intraspecies genetic diversity.</title>
        <authorList>
            <person name="Li P."/>
            <person name="Li P."/>
            <person name="Lu B."/>
        </authorList>
    </citation>
    <scope>NUCLEOTIDE SEQUENCE [LARGE SCALE GENOMIC DNA]</scope>
    <source>
        <strain evidence="1 2">BJ06-0157</strain>
    </source>
</reference>
<organism evidence="1 2">
    <name type="scientific">Nocardia amamiensis</name>
    <dbReference type="NCBI Taxonomy" id="404578"/>
    <lineage>
        <taxon>Bacteria</taxon>
        <taxon>Bacillati</taxon>
        <taxon>Actinomycetota</taxon>
        <taxon>Actinomycetes</taxon>
        <taxon>Mycobacteriales</taxon>
        <taxon>Nocardiaceae</taxon>
        <taxon>Nocardia</taxon>
    </lineage>
</organism>
<keyword evidence="2" id="KW-1185">Reference proteome</keyword>
<accession>A0ABS0D2C1</accession>
<protein>
    <submittedName>
        <fullName evidence="1">Uncharacterized protein</fullName>
    </submittedName>
</protein>
<sequence>MAVFGPYAQRLETEILPRFDPRTVTAAAHVLDGRDDELLPLRPEELA</sequence>
<dbReference type="RefSeq" id="WP_195134123.1">
    <property type="nucleotide sequence ID" value="NZ_JADLQX010000083.1"/>
</dbReference>
<proteinExistence type="predicted"/>
<gene>
    <name evidence="1" type="ORF">IU459_36330</name>
</gene>
<comment type="caution">
    <text evidence="1">The sequence shown here is derived from an EMBL/GenBank/DDBJ whole genome shotgun (WGS) entry which is preliminary data.</text>
</comment>
<dbReference type="Proteomes" id="UP000702209">
    <property type="component" value="Unassembled WGS sequence"/>
</dbReference>